<dbReference type="InterPro" id="IPR006070">
    <property type="entry name" value="Sua5-like_dom"/>
</dbReference>
<name>A0A6J4IAG6_9ACTN</name>
<dbReference type="GO" id="GO:0005737">
    <property type="term" value="C:cytoplasm"/>
    <property type="evidence" value="ECO:0007669"/>
    <property type="project" value="UniProtKB-SubCell"/>
</dbReference>
<keyword evidence="9" id="KW-0067">ATP-binding</keyword>
<accession>A0A6J4IAG6</accession>
<dbReference type="PANTHER" id="PTHR17490:SF16">
    <property type="entry name" value="THREONYLCARBAMOYL-AMP SYNTHASE"/>
    <property type="match status" value="1"/>
</dbReference>
<dbReference type="InterPro" id="IPR050156">
    <property type="entry name" value="TC-AMP_synthase_SUA5"/>
</dbReference>
<keyword evidence="5 13" id="KW-0808">Transferase</keyword>
<dbReference type="GO" id="GO:0061710">
    <property type="term" value="F:L-threonylcarbamoyladenylate synthase"/>
    <property type="evidence" value="ECO:0007669"/>
    <property type="project" value="UniProtKB-EC"/>
</dbReference>
<dbReference type="InterPro" id="IPR017945">
    <property type="entry name" value="DHBP_synth_RibB-like_a/b_dom"/>
</dbReference>
<dbReference type="GO" id="GO:0000049">
    <property type="term" value="F:tRNA binding"/>
    <property type="evidence" value="ECO:0007669"/>
    <property type="project" value="TreeGrafter"/>
</dbReference>
<evidence type="ECO:0000256" key="3">
    <source>
        <dbReference type="ARBA" id="ARBA00012584"/>
    </source>
</evidence>
<dbReference type="EMBL" id="CADCSY010000092">
    <property type="protein sequence ID" value="CAA9247154.1"/>
    <property type="molecule type" value="Genomic_DNA"/>
</dbReference>
<sequence>MSDRRPAAEVPRPELDAAVAALMAGGAVVLPTDTVYGVATATAVPGSTAALFRLKRRPVDVALPVLCADEAQARALAGAIPPGAEPLVARWWPGPLTLVVPRRPGLDLDLGGPDNETIGLRVPDAPVVRAIARRTGPLACTSANRHGRPTPATAAEAAAELGPGVAAVLDAGPCEGLPSTVVAWDGDERRILRQGALTADDLDTGGPGT</sequence>
<evidence type="ECO:0000256" key="7">
    <source>
        <dbReference type="ARBA" id="ARBA00022695"/>
    </source>
</evidence>
<evidence type="ECO:0000256" key="10">
    <source>
        <dbReference type="ARBA" id="ARBA00029774"/>
    </source>
</evidence>
<comment type="subcellular location">
    <subcellularLocation>
        <location evidence="1">Cytoplasm</location>
    </subcellularLocation>
</comment>
<dbReference type="EC" id="2.7.7.87" evidence="3"/>
<reference evidence="13" key="1">
    <citation type="submission" date="2020-02" db="EMBL/GenBank/DDBJ databases">
        <authorList>
            <person name="Meier V. D."/>
        </authorList>
    </citation>
    <scope>NUCLEOTIDE SEQUENCE</scope>
    <source>
        <strain evidence="13">AVDCRST_MAG20</strain>
    </source>
</reference>
<comment type="catalytic activity">
    <reaction evidence="11">
        <text>L-threonine + hydrogencarbonate + ATP = L-threonylcarbamoyladenylate + diphosphate + H2O</text>
        <dbReference type="Rhea" id="RHEA:36407"/>
        <dbReference type="ChEBI" id="CHEBI:15377"/>
        <dbReference type="ChEBI" id="CHEBI:17544"/>
        <dbReference type="ChEBI" id="CHEBI:30616"/>
        <dbReference type="ChEBI" id="CHEBI:33019"/>
        <dbReference type="ChEBI" id="CHEBI:57926"/>
        <dbReference type="ChEBI" id="CHEBI:73682"/>
        <dbReference type="EC" id="2.7.7.87"/>
    </reaction>
</comment>
<evidence type="ECO:0000256" key="11">
    <source>
        <dbReference type="ARBA" id="ARBA00048366"/>
    </source>
</evidence>
<dbReference type="PROSITE" id="PS51163">
    <property type="entry name" value="YRDC"/>
    <property type="match status" value="1"/>
</dbReference>
<evidence type="ECO:0000313" key="13">
    <source>
        <dbReference type="EMBL" id="CAA9247154.1"/>
    </source>
</evidence>
<dbReference type="Pfam" id="PF01300">
    <property type="entry name" value="Sua5_yciO_yrdC"/>
    <property type="match status" value="1"/>
</dbReference>
<evidence type="ECO:0000259" key="12">
    <source>
        <dbReference type="PROSITE" id="PS51163"/>
    </source>
</evidence>
<dbReference type="GO" id="GO:0005524">
    <property type="term" value="F:ATP binding"/>
    <property type="evidence" value="ECO:0007669"/>
    <property type="project" value="UniProtKB-KW"/>
</dbReference>
<dbReference type="NCBIfam" id="TIGR00057">
    <property type="entry name" value="L-threonylcarbamoyladenylate synthase"/>
    <property type="match status" value="1"/>
</dbReference>
<proteinExistence type="inferred from homology"/>
<evidence type="ECO:0000256" key="1">
    <source>
        <dbReference type="ARBA" id="ARBA00004496"/>
    </source>
</evidence>
<evidence type="ECO:0000256" key="9">
    <source>
        <dbReference type="ARBA" id="ARBA00022840"/>
    </source>
</evidence>
<keyword evidence="8" id="KW-0547">Nucleotide-binding</keyword>
<dbReference type="AlphaFoldDB" id="A0A6J4IAG6"/>
<dbReference type="GO" id="GO:0003725">
    <property type="term" value="F:double-stranded RNA binding"/>
    <property type="evidence" value="ECO:0007669"/>
    <property type="project" value="InterPro"/>
</dbReference>
<protein>
    <recommendedName>
        <fullName evidence="10">L-threonylcarbamoyladenylate synthase</fullName>
        <ecNumber evidence="3">2.7.7.87</ecNumber>
    </recommendedName>
    <alternativeName>
        <fullName evidence="10">L-threonylcarbamoyladenylate synthase</fullName>
    </alternativeName>
</protein>
<feature type="domain" description="YrdC-like" evidence="12">
    <location>
        <begin position="12"/>
        <end position="197"/>
    </location>
</feature>
<keyword evidence="6" id="KW-0819">tRNA processing</keyword>
<evidence type="ECO:0000256" key="4">
    <source>
        <dbReference type="ARBA" id="ARBA00022490"/>
    </source>
</evidence>
<evidence type="ECO:0000256" key="8">
    <source>
        <dbReference type="ARBA" id="ARBA00022741"/>
    </source>
</evidence>
<dbReference type="Gene3D" id="3.90.870.10">
    <property type="entry name" value="DHBP synthase"/>
    <property type="match status" value="1"/>
</dbReference>
<dbReference type="SUPFAM" id="SSF55821">
    <property type="entry name" value="YrdC/RibB"/>
    <property type="match status" value="1"/>
</dbReference>
<dbReference type="PANTHER" id="PTHR17490">
    <property type="entry name" value="SUA5"/>
    <property type="match status" value="1"/>
</dbReference>
<evidence type="ECO:0000256" key="2">
    <source>
        <dbReference type="ARBA" id="ARBA00007663"/>
    </source>
</evidence>
<organism evidence="13">
    <name type="scientific">uncultured Acidimicrobiales bacterium</name>
    <dbReference type="NCBI Taxonomy" id="310071"/>
    <lineage>
        <taxon>Bacteria</taxon>
        <taxon>Bacillati</taxon>
        <taxon>Actinomycetota</taxon>
        <taxon>Acidimicrobiia</taxon>
        <taxon>Acidimicrobiales</taxon>
        <taxon>environmental samples</taxon>
    </lineage>
</organism>
<gene>
    <name evidence="13" type="ORF">AVDCRST_MAG20-2153</name>
</gene>
<evidence type="ECO:0000256" key="5">
    <source>
        <dbReference type="ARBA" id="ARBA00022679"/>
    </source>
</evidence>
<keyword evidence="7 13" id="KW-0548">Nucleotidyltransferase</keyword>
<dbReference type="GO" id="GO:0006450">
    <property type="term" value="P:regulation of translational fidelity"/>
    <property type="evidence" value="ECO:0007669"/>
    <property type="project" value="TreeGrafter"/>
</dbReference>
<comment type="similarity">
    <text evidence="2">Belongs to the SUA5 family.</text>
</comment>
<evidence type="ECO:0000256" key="6">
    <source>
        <dbReference type="ARBA" id="ARBA00022694"/>
    </source>
</evidence>
<dbReference type="GO" id="GO:0008033">
    <property type="term" value="P:tRNA processing"/>
    <property type="evidence" value="ECO:0007669"/>
    <property type="project" value="UniProtKB-KW"/>
</dbReference>
<keyword evidence="4" id="KW-0963">Cytoplasm</keyword>